<reference evidence="1" key="1">
    <citation type="submission" date="2019-08" db="EMBL/GenBank/DDBJ databases">
        <authorList>
            <person name="Kucharzyk K."/>
            <person name="Murdoch R.W."/>
            <person name="Higgins S."/>
            <person name="Loffler F."/>
        </authorList>
    </citation>
    <scope>NUCLEOTIDE SEQUENCE</scope>
</reference>
<dbReference type="EMBL" id="VSSQ01013291">
    <property type="protein sequence ID" value="MPM51167.1"/>
    <property type="molecule type" value="Genomic_DNA"/>
</dbReference>
<dbReference type="AlphaFoldDB" id="A0A645ADR0"/>
<accession>A0A645ADR0</accession>
<evidence type="ECO:0000313" key="1">
    <source>
        <dbReference type="EMBL" id="MPM51167.1"/>
    </source>
</evidence>
<gene>
    <name evidence="1" type="ORF">SDC9_97914</name>
</gene>
<protein>
    <submittedName>
        <fullName evidence="1">Uncharacterized protein</fullName>
    </submittedName>
</protein>
<comment type="caution">
    <text evidence="1">The sequence shown here is derived from an EMBL/GenBank/DDBJ whole genome shotgun (WGS) entry which is preliminary data.</text>
</comment>
<sequence>MHLHTGIFLCIPVQAFGPDEGEMLQKTCLLEEVFDDVLCSTAENSQICMFRQIQQGRSVLVIQMDCQRTSNALNHSLVSMLQQACIAMMESPACQLALHVLADKAVSTQTEPQVVVLSHCKQQCLFAVIGVDGVEGSIEIEDNQCILVHGQSVTGRQKKRKGISPFPDRTQKCQSFTVLP</sequence>
<proteinExistence type="predicted"/>
<name>A0A645ADR0_9ZZZZ</name>
<organism evidence="1">
    <name type="scientific">bioreactor metagenome</name>
    <dbReference type="NCBI Taxonomy" id="1076179"/>
    <lineage>
        <taxon>unclassified sequences</taxon>
        <taxon>metagenomes</taxon>
        <taxon>ecological metagenomes</taxon>
    </lineage>
</organism>